<feature type="chain" id="PRO_5037632373" description="Glucosylceramidase" evidence="7">
    <location>
        <begin position="26"/>
        <end position="599"/>
    </location>
</feature>
<evidence type="ECO:0000313" key="10">
    <source>
        <dbReference type="Proteomes" id="UP000887572"/>
    </source>
</evidence>
<protein>
    <recommendedName>
        <fullName evidence="3 6">Glucosylceramidase</fullName>
        <ecNumber evidence="3 6">3.2.1.45</ecNumber>
    </recommendedName>
</protein>
<evidence type="ECO:0000259" key="8">
    <source>
        <dbReference type="Pfam" id="PF02055"/>
    </source>
</evidence>
<evidence type="ECO:0000256" key="1">
    <source>
        <dbReference type="ARBA" id="ARBA00001013"/>
    </source>
</evidence>
<dbReference type="InterPro" id="IPR013780">
    <property type="entry name" value="Glyco_hydro_b"/>
</dbReference>
<dbReference type="InterPro" id="IPR017853">
    <property type="entry name" value="GH"/>
</dbReference>
<keyword evidence="6" id="KW-0326">Glycosidase</keyword>
<dbReference type="Gene3D" id="3.20.20.80">
    <property type="entry name" value="Glycosidases"/>
    <property type="match status" value="2"/>
</dbReference>
<comment type="catalytic activity">
    <reaction evidence="1">
        <text>a beta-D-glucosyl-(1&lt;-&gt;1')-N-acylsphing-4-enine + H2O = an N-acylsphing-4-enine + D-glucose</text>
        <dbReference type="Rhea" id="RHEA:13269"/>
        <dbReference type="ChEBI" id="CHEBI:4167"/>
        <dbReference type="ChEBI" id="CHEBI:15377"/>
        <dbReference type="ChEBI" id="CHEBI:22801"/>
        <dbReference type="ChEBI" id="CHEBI:52639"/>
        <dbReference type="EC" id="3.2.1.45"/>
    </reaction>
    <physiologicalReaction direction="left-to-right" evidence="1">
        <dbReference type="Rhea" id="RHEA:13270"/>
    </physiologicalReaction>
</comment>
<accession>A0A914GSB8</accession>
<dbReference type="InterPro" id="IPR001139">
    <property type="entry name" value="Glyco_hydro_30"/>
</dbReference>
<dbReference type="GO" id="GO:0004348">
    <property type="term" value="F:glucosylceramidase activity"/>
    <property type="evidence" value="ECO:0007669"/>
    <property type="project" value="UniProtKB-EC"/>
</dbReference>
<dbReference type="GO" id="GO:0016020">
    <property type="term" value="C:membrane"/>
    <property type="evidence" value="ECO:0007669"/>
    <property type="project" value="GOC"/>
</dbReference>
<evidence type="ECO:0000313" key="11">
    <source>
        <dbReference type="WBParaSite" id="Gr19_v10_g10303.t1"/>
    </source>
</evidence>
<dbReference type="Pfam" id="PF17189">
    <property type="entry name" value="Glyco_hydro_30C"/>
    <property type="match status" value="1"/>
</dbReference>
<evidence type="ECO:0000256" key="2">
    <source>
        <dbReference type="ARBA" id="ARBA00005382"/>
    </source>
</evidence>
<dbReference type="PANTHER" id="PTHR11069:SF23">
    <property type="entry name" value="LYSOSOMAL ACID GLUCOSYLCERAMIDASE"/>
    <property type="match status" value="1"/>
</dbReference>
<evidence type="ECO:0000256" key="3">
    <source>
        <dbReference type="ARBA" id="ARBA00012658"/>
    </source>
</evidence>
<dbReference type="GO" id="GO:0006680">
    <property type="term" value="P:glucosylceramide catabolic process"/>
    <property type="evidence" value="ECO:0007669"/>
    <property type="project" value="TreeGrafter"/>
</dbReference>
<dbReference type="PRINTS" id="PR00843">
    <property type="entry name" value="GLHYDRLASE30"/>
</dbReference>
<reference evidence="11" key="1">
    <citation type="submission" date="2022-11" db="UniProtKB">
        <authorList>
            <consortium name="WormBaseParasite"/>
        </authorList>
    </citation>
    <scope>IDENTIFICATION</scope>
</reference>
<keyword evidence="10" id="KW-1185">Reference proteome</keyword>
<organism evidence="10 11">
    <name type="scientific">Globodera rostochiensis</name>
    <name type="common">Golden nematode worm</name>
    <name type="synonym">Heterodera rostochiensis</name>
    <dbReference type="NCBI Taxonomy" id="31243"/>
    <lineage>
        <taxon>Eukaryota</taxon>
        <taxon>Metazoa</taxon>
        <taxon>Ecdysozoa</taxon>
        <taxon>Nematoda</taxon>
        <taxon>Chromadorea</taxon>
        <taxon>Rhabditida</taxon>
        <taxon>Tylenchina</taxon>
        <taxon>Tylenchomorpha</taxon>
        <taxon>Tylenchoidea</taxon>
        <taxon>Heteroderidae</taxon>
        <taxon>Heteroderinae</taxon>
        <taxon>Globodera</taxon>
    </lineage>
</organism>
<keyword evidence="5 6" id="KW-0378">Hydrolase</keyword>
<evidence type="ECO:0000256" key="7">
    <source>
        <dbReference type="SAM" id="SignalP"/>
    </source>
</evidence>
<evidence type="ECO:0000256" key="5">
    <source>
        <dbReference type="ARBA" id="ARBA00022801"/>
    </source>
</evidence>
<feature type="domain" description="Glycosyl hydrolase family 30 beta sandwich" evidence="9">
    <location>
        <begin position="520"/>
        <end position="595"/>
    </location>
</feature>
<dbReference type="InterPro" id="IPR033453">
    <property type="entry name" value="Glyco_hydro_30_TIM-barrel"/>
</dbReference>
<dbReference type="SUPFAM" id="SSF51445">
    <property type="entry name" value="(Trans)glycosidases"/>
    <property type="match status" value="1"/>
</dbReference>
<feature type="domain" description="Glycosyl hydrolase family 30 TIM-barrel" evidence="8">
    <location>
        <begin position="126"/>
        <end position="345"/>
    </location>
</feature>
<dbReference type="Proteomes" id="UP000887572">
    <property type="component" value="Unplaced"/>
</dbReference>
<feature type="domain" description="Glycosyl hydrolase family 30 TIM-barrel" evidence="8">
    <location>
        <begin position="395"/>
        <end position="517"/>
    </location>
</feature>
<evidence type="ECO:0000259" key="9">
    <source>
        <dbReference type="Pfam" id="PF17189"/>
    </source>
</evidence>
<dbReference type="AlphaFoldDB" id="A0A914GSB8"/>
<feature type="signal peptide" evidence="7">
    <location>
        <begin position="1"/>
        <end position="25"/>
    </location>
</feature>
<keyword evidence="4 7" id="KW-0732">Signal</keyword>
<proteinExistence type="inferred from homology"/>
<keyword evidence="6" id="KW-0443">Lipid metabolism</keyword>
<evidence type="ECO:0000256" key="6">
    <source>
        <dbReference type="RuleBase" id="RU361188"/>
    </source>
</evidence>
<comment type="similarity">
    <text evidence="2 6">Belongs to the glycosyl hydrolase 30 family.</text>
</comment>
<dbReference type="PANTHER" id="PTHR11069">
    <property type="entry name" value="GLUCOSYLCERAMIDASE"/>
    <property type="match status" value="1"/>
</dbReference>
<name>A0A914GSB8_GLORO</name>
<dbReference type="Pfam" id="PF02055">
    <property type="entry name" value="Glyco_hydro_30"/>
    <property type="match status" value="2"/>
</dbReference>
<evidence type="ECO:0000256" key="4">
    <source>
        <dbReference type="ARBA" id="ARBA00022729"/>
    </source>
</evidence>
<dbReference type="WBParaSite" id="Gr19_v10_g10303.t1">
    <property type="protein sequence ID" value="Gr19_v10_g10303.t1"/>
    <property type="gene ID" value="Gr19_v10_g10303"/>
</dbReference>
<dbReference type="EC" id="3.2.1.45" evidence="3 6"/>
<dbReference type="Gene3D" id="2.60.40.1180">
    <property type="entry name" value="Golgi alpha-mannosidase II"/>
    <property type="match status" value="1"/>
</dbReference>
<dbReference type="InterPro" id="IPR033452">
    <property type="entry name" value="GH30_C"/>
</dbReference>
<keyword evidence="6" id="KW-0746">Sphingolipid metabolism</keyword>
<sequence length="599" mass="68245">MALASFKGRLLSLLALVAMLRSVRMEMGHESGGKASGCQRRYSQGQDSFVCMCDASHCDTFDGPVGDVPNGTLVAYVSDRKWKRLERQEVPLRTKRAVPVFVHQESDPSDKLLRIIVNPFEKYQTILGFGGAFSDSSGINLNAVSAPVRRHLLEAYFHSEKGIRYTIGRVPIASTDFSTREYTYADKEDDFNMDTFALAPEDFEAKIPFIKNAHQLSGEKLRLIACPWTAPAWMKTNGRLNGDGEMKGEVDGTYFRAYAKYLVKFFEEYAKSAINFWALTIQNQPQRVPDDFPFQAMYMSNHTQREFAIRILSPLLKQSPHTSQLKLLAFDDVREYFLPALAEIFDTERRTTYDIFLCHIGRYLSPFLPGFMSIGVERFFECHQSFEDTKPSDRSVIDGFGSHWYTLDGHAEQDVFHEQHPDKIILSTEACTGFVHPDDAGPRLGNWTRGWQYGWDIVQNLLHWTGGWVDWNLYLDMNGGPNWVHNYVDAPIIVNAERDEFYKQPMFYFLAHFSRFMPPGAVRIGSHLRDSASQLDIDHDHPRHHIQHVSAITPTGQKVLVLINSSTETVKIRVEEVGAEDFEAVIELGPESILTAIWS</sequence>